<feature type="region of interest" description="Disordered" evidence="1">
    <location>
        <begin position="1"/>
        <end position="44"/>
    </location>
</feature>
<dbReference type="Gene3D" id="3.40.50.10140">
    <property type="entry name" value="Toll/interleukin-1 receptor homology (TIR) domain"/>
    <property type="match status" value="1"/>
</dbReference>
<dbReference type="Pfam" id="PF01582">
    <property type="entry name" value="TIR"/>
    <property type="match status" value="1"/>
</dbReference>
<feature type="transmembrane region" description="Helical" evidence="2">
    <location>
        <begin position="361"/>
        <end position="379"/>
    </location>
</feature>
<gene>
    <name evidence="4" type="ORF">F2Q69_00055401</name>
</gene>
<accession>A0A8S9MYK9</accession>
<evidence type="ECO:0000259" key="3">
    <source>
        <dbReference type="PROSITE" id="PS50104"/>
    </source>
</evidence>
<dbReference type="EMBL" id="QGKX02002183">
    <property type="protein sequence ID" value="KAF3489135.1"/>
    <property type="molecule type" value="Genomic_DNA"/>
</dbReference>
<keyword evidence="2" id="KW-1133">Transmembrane helix</keyword>
<keyword evidence="2" id="KW-0472">Membrane</keyword>
<evidence type="ECO:0000313" key="4">
    <source>
        <dbReference type="EMBL" id="KAF3489135.1"/>
    </source>
</evidence>
<comment type="caution">
    <text evidence="4">The sequence shown here is derived from an EMBL/GenBank/DDBJ whole genome shotgun (WGS) entry which is preliminary data.</text>
</comment>
<sequence length="412" mass="47252">MELRRRKQKKKQLIDHDSGDGGGVSGGAPPQNNGPPETVLYSALPDQYHPPHQHMYPMAHSPPCHHMYEPHPPDELWKNSEALYTMSFKHQRELNGNNREFVAMPSNFVAHYACSSMKMSLLCLIHLCGCLRRKRIKTYLFDELPYEERYEESLKAIEVSRVSVIVFSENFGDSKFCLDEVVAILKCKKRFGQIVIPVLYHVDHVDIENQTGSFGEAFAKRQDKAEQIKEWKDGFTEAINLPGWSTSHLRDEEMLVNEIALDIERKLLRASRTKVIIEWSLVITNLMLEIPSCVFDQISATQKPLYTLAAMSMSFLSCLLCLVDLFHKGRVERVVWRWSLPVPWFHYPTQRSNRFGSFPDIVGLVCALCQTILTAVNYSSITHNDDSPIKFSVWPIMFALGLLCTLFIKRAS</sequence>
<reference evidence="4" key="1">
    <citation type="submission" date="2019-12" db="EMBL/GenBank/DDBJ databases">
        <title>Genome sequencing and annotation of Brassica cretica.</title>
        <authorList>
            <person name="Studholme D.J."/>
            <person name="Sarris P."/>
        </authorList>
    </citation>
    <scope>NUCLEOTIDE SEQUENCE</scope>
    <source>
        <strain evidence="4">PFS-109/04</strain>
        <tissue evidence="4">Leaf</tissue>
    </source>
</reference>
<evidence type="ECO:0000256" key="1">
    <source>
        <dbReference type="SAM" id="MobiDB-lite"/>
    </source>
</evidence>
<protein>
    <recommendedName>
        <fullName evidence="3">TIR domain-containing protein</fullName>
    </recommendedName>
</protein>
<name>A0A8S9MYK9_BRACR</name>
<dbReference type="InterPro" id="IPR000157">
    <property type="entry name" value="TIR_dom"/>
</dbReference>
<dbReference type="InterPro" id="IPR035897">
    <property type="entry name" value="Toll_tir_struct_dom_sf"/>
</dbReference>
<dbReference type="Proteomes" id="UP000712600">
    <property type="component" value="Unassembled WGS sequence"/>
</dbReference>
<dbReference type="PROSITE" id="PS50104">
    <property type="entry name" value="TIR"/>
    <property type="match status" value="1"/>
</dbReference>
<proteinExistence type="predicted"/>
<dbReference type="GO" id="GO:0007165">
    <property type="term" value="P:signal transduction"/>
    <property type="evidence" value="ECO:0007669"/>
    <property type="project" value="InterPro"/>
</dbReference>
<feature type="transmembrane region" description="Helical" evidence="2">
    <location>
        <begin position="275"/>
        <end position="299"/>
    </location>
</feature>
<keyword evidence="2" id="KW-0812">Transmembrane</keyword>
<feature type="domain" description="TIR" evidence="3">
    <location>
        <begin position="103"/>
        <end position="267"/>
    </location>
</feature>
<feature type="transmembrane region" description="Helical" evidence="2">
    <location>
        <begin position="305"/>
        <end position="327"/>
    </location>
</feature>
<dbReference type="SMART" id="SM00255">
    <property type="entry name" value="TIR"/>
    <property type="match status" value="1"/>
</dbReference>
<dbReference type="PANTHER" id="PTHR48473">
    <property type="entry name" value="TIR DOMAIN-CONTAINING PROTEIN"/>
    <property type="match status" value="1"/>
</dbReference>
<evidence type="ECO:0000256" key="2">
    <source>
        <dbReference type="SAM" id="Phobius"/>
    </source>
</evidence>
<dbReference type="AlphaFoldDB" id="A0A8S9MYK9"/>
<evidence type="ECO:0000313" key="5">
    <source>
        <dbReference type="Proteomes" id="UP000712600"/>
    </source>
</evidence>
<dbReference type="PANTHER" id="PTHR48473:SF1">
    <property type="entry name" value="TIR DOMAIN-CONTAINING PROTEIN"/>
    <property type="match status" value="1"/>
</dbReference>
<feature type="compositionally biased region" description="Basic residues" evidence="1">
    <location>
        <begin position="1"/>
        <end position="11"/>
    </location>
</feature>
<dbReference type="SUPFAM" id="SSF52200">
    <property type="entry name" value="Toll/Interleukin receptor TIR domain"/>
    <property type="match status" value="1"/>
</dbReference>
<feature type="transmembrane region" description="Helical" evidence="2">
    <location>
        <begin position="391"/>
        <end position="408"/>
    </location>
</feature>
<organism evidence="4 5">
    <name type="scientific">Brassica cretica</name>
    <name type="common">Mustard</name>
    <dbReference type="NCBI Taxonomy" id="69181"/>
    <lineage>
        <taxon>Eukaryota</taxon>
        <taxon>Viridiplantae</taxon>
        <taxon>Streptophyta</taxon>
        <taxon>Embryophyta</taxon>
        <taxon>Tracheophyta</taxon>
        <taxon>Spermatophyta</taxon>
        <taxon>Magnoliopsida</taxon>
        <taxon>eudicotyledons</taxon>
        <taxon>Gunneridae</taxon>
        <taxon>Pentapetalae</taxon>
        <taxon>rosids</taxon>
        <taxon>malvids</taxon>
        <taxon>Brassicales</taxon>
        <taxon>Brassicaceae</taxon>
        <taxon>Brassiceae</taxon>
        <taxon>Brassica</taxon>
    </lineage>
</organism>